<dbReference type="Proteomes" id="UP001083770">
    <property type="component" value="Unassembled WGS sequence"/>
</dbReference>
<comment type="caution">
    <text evidence="1">The sequence shown here is derived from an EMBL/GenBank/DDBJ whole genome shotgun (WGS) entry which is preliminary data.</text>
</comment>
<reference evidence="1" key="1">
    <citation type="submission" date="2022-12" db="EMBL/GenBank/DDBJ databases">
        <title>Bacterial isolates from different developmental stages of Nematostella vectensis.</title>
        <authorList>
            <person name="Fraune S."/>
        </authorList>
    </citation>
    <scope>NUCLEOTIDE SEQUENCE</scope>
    <source>
        <strain evidence="1">G21632-S1</strain>
    </source>
</reference>
<dbReference type="InterPro" id="IPR010836">
    <property type="entry name" value="SapC"/>
</dbReference>
<dbReference type="EMBL" id="JAPWGW010000003">
    <property type="protein sequence ID" value="MCZ4298386.1"/>
    <property type="molecule type" value="Genomic_DNA"/>
</dbReference>
<evidence type="ECO:0000313" key="1">
    <source>
        <dbReference type="EMBL" id="MCZ4298386.1"/>
    </source>
</evidence>
<evidence type="ECO:0000313" key="2">
    <source>
        <dbReference type="Proteomes" id="UP001083770"/>
    </source>
</evidence>
<accession>A0ABT4LVJ3</accession>
<keyword evidence="2" id="KW-1185">Reference proteome</keyword>
<organism evidence="1 2">
    <name type="scientific">Henriciella marina</name>
    <dbReference type="NCBI Taxonomy" id="453851"/>
    <lineage>
        <taxon>Bacteria</taxon>
        <taxon>Pseudomonadati</taxon>
        <taxon>Pseudomonadota</taxon>
        <taxon>Alphaproteobacteria</taxon>
        <taxon>Hyphomonadales</taxon>
        <taxon>Hyphomonadaceae</taxon>
        <taxon>Henriciella</taxon>
    </lineage>
</organism>
<name>A0ABT4LVJ3_9PROT</name>
<sequence>MANSQSAQASPLSGQVLFYSNPQPLNAEKHGGLGIKPIEKPFSFLGKAHAVPLTVNEFGLASTSYPIIFVGKDKMPIGAMGVRDNENLYVKDGAVDSDFYIPAFARRYPFVFANDSSQERLVLCVDRDAAMVSNQPEIPFFNDGQPSEFTTNAMNFCRDFESQRRRTEEFVKEIDKLGLFAEREATFQPRDNSGNNIGDPQVVAKYYAIDEQKVNALPEEKIAELQRNGMLGAVLAHNISLLNWSRVINRALRAQEADAVQQPQGGSDGPSLQI</sequence>
<dbReference type="RefSeq" id="WP_269402463.1">
    <property type="nucleotide sequence ID" value="NZ_JAPWGW010000003.1"/>
</dbReference>
<protein>
    <submittedName>
        <fullName evidence="1">SapC family protein</fullName>
    </submittedName>
</protein>
<proteinExistence type="predicted"/>
<gene>
    <name evidence="1" type="ORF">O4G74_09980</name>
</gene>
<dbReference type="Pfam" id="PF07277">
    <property type="entry name" value="SapC"/>
    <property type="match status" value="1"/>
</dbReference>